<evidence type="ECO:0000313" key="9">
    <source>
        <dbReference type="Proteomes" id="UP001371456"/>
    </source>
</evidence>
<feature type="region of interest" description="Disordered" evidence="7">
    <location>
        <begin position="51"/>
        <end position="96"/>
    </location>
</feature>
<evidence type="ECO:0000256" key="1">
    <source>
        <dbReference type="ARBA" id="ARBA00004141"/>
    </source>
</evidence>
<evidence type="ECO:0000256" key="5">
    <source>
        <dbReference type="ARBA" id="ARBA00023136"/>
    </source>
</evidence>
<feature type="transmembrane region" description="Helical" evidence="6">
    <location>
        <begin position="382"/>
        <end position="402"/>
    </location>
</feature>
<keyword evidence="3 6" id="KW-0812">Transmembrane</keyword>
<reference evidence="8 9" key="1">
    <citation type="submission" date="2024-02" db="EMBL/GenBank/DDBJ databases">
        <title>de novo genome assembly of Solanum bulbocastanum strain 11H21.</title>
        <authorList>
            <person name="Hosaka A.J."/>
        </authorList>
    </citation>
    <scope>NUCLEOTIDE SEQUENCE [LARGE SCALE GENOMIC DNA]</scope>
    <source>
        <tissue evidence="8">Young leaves</tissue>
    </source>
</reference>
<accession>A0AAN8YTM0</accession>
<feature type="region of interest" description="Disordered" evidence="7">
    <location>
        <begin position="120"/>
        <end position="194"/>
    </location>
</feature>
<dbReference type="InterPro" id="IPR007603">
    <property type="entry name" value="Choline_transptr-like"/>
</dbReference>
<dbReference type="Pfam" id="PF04515">
    <property type="entry name" value="Choline_transpo"/>
    <property type="match status" value="1"/>
</dbReference>
<evidence type="ECO:0000256" key="3">
    <source>
        <dbReference type="ARBA" id="ARBA00022692"/>
    </source>
</evidence>
<dbReference type="Proteomes" id="UP001371456">
    <property type="component" value="Unassembled WGS sequence"/>
</dbReference>
<evidence type="ECO:0000256" key="2">
    <source>
        <dbReference type="ARBA" id="ARBA00007168"/>
    </source>
</evidence>
<feature type="compositionally biased region" description="Basic and acidic residues" evidence="7">
    <location>
        <begin position="56"/>
        <end position="76"/>
    </location>
</feature>
<dbReference type="GO" id="GO:0022857">
    <property type="term" value="F:transmembrane transporter activity"/>
    <property type="evidence" value="ECO:0007669"/>
    <property type="project" value="UniProtKB-UniRule"/>
</dbReference>
<evidence type="ECO:0000256" key="6">
    <source>
        <dbReference type="RuleBase" id="RU368066"/>
    </source>
</evidence>
<feature type="transmembrane region" description="Helical" evidence="6">
    <location>
        <begin position="280"/>
        <end position="301"/>
    </location>
</feature>
<feature type="compositionally biased region" description="Low complexity" evidence="7">
    <location>
        <begin position="122"/>
        <end position="133"/>
    </location>
</feature>
<proteinExistence type="inferred from homology"/>
<feature type="transmembrane region" description="Helical" evidence="6">
    <location>
        <begin position="313"/>
        <end position="335"/>
    </location>
</feature>
<keyword evidence="5 6" id="KW-0472">Membrane</keyword>
<name>A0AAN8YTM0_SOLBU</name>
<comment type="caution">
    <text evidence="6">Lacks conserved residue(s) required for the propagation of feature annotation.</text>
</comment>
<dbReference type="GO" id="GO:0005886">
    <property type="term" value="C:plasma membrane"/>
    <property type="evidence" value="ECO:0007669"/>
    <property type="project" value="UniProtKB-SubCell"/>
</dbReference>
<feature type="transmembrane region" description="Helical" evidence="6">
    <location>
        <begin position="208"/>
        <end position="229"/>
    </location>
</feature>
<evidence type="ECO:0000256" key="7">
    <source>
        <dbReference type="SAM" id="MobiDB-lite"/>
    </source>
</evidence>
<comment type="subcellular location">
    <subcellularLocation>
        <location evidence="6">Cell membrane</location>
        <topology evidence="6">Multi-pass membrane protein</topology>
    </subcellularLocation>
    <subcellularLocation>
        <location evidence="1">Membrane</location>
        <topology evidence="1">Multi-pass membrane protein</topology>
    </subcellularLocation>
</comment>
<feature type="compositionally biased region" description="Polar residues" evidence="7">
    <location>
        <begin position="184"/>
        <end position="194"/>
    </location>
</feature>
<feature type="compositionally biased region" description="Low complexity" evidence="7">
    <location>
        <begin position="171"/>
        <end position="183"/>
    </location>
</feature>
<comment type="caution">
    <text evidence="8">The sequence shown here is derived from an EMBL/GenBank/DDBJ whole genome shotgun (WGS) entry which is preliminary data.</text>
</comment>
<keyword evidence="9" id="KW-1185">Reference proteome</keyword>
<dbReference type="EMBL" id="JBANQN010000001">
    <property type="protein sequence ID" value="KAK6804032.1"/>
    <property type="molecule type" value="Genomic_DNA"/>
</dbReference>
<feature type="transmembrane region" description="Helical" evidence="6">
    <location>
        <begin position="528"/>
        <end position="549"/>
    </location>
</feature>
<sequence length="633" mass="70553">MRSPIASVTTTIHIPTKSNVPLPHNGINIYFHPRAAALFPPFMGAVEPVVDEENGEKETKMRDEEERDVEKGEMDSQQRGFQSQPPPPPAETGGENFHMSRMQRLSATNPLRLVMNAGTRVASPSPYNAPAPAQHRQHRSFPNPFHHRHPPAPVPAPSQHRPYPVPEPVTAPSQHQPSPAPSQTRSTPAVTPQPSVITLNSRSYTNKFSLFLFLVHMIGAIGLVCFLVFKGIQGLLEAGEAQRKEKRLLKFFLPQVEVASLLSITLAFTWQKAMRMWPTFMVHFVLWGSFIFTLAAGILLICFQRPSTDGVGVVLIMFAIGNGLYSCWVTPRIKFCTKILIKSLEPVTKFGDLNRPTYLTLAAGFLWMSMWILAVIGAINFYFPPLVIIGLVLSMAWVTEVMRNVVNLTVSRVIGLYYLRGMQSSTQFCFQRALSVNLGSACLGSLFVPTIEVLRVVARALNLLEGEDEFMFCCAHCGLKIMDSIFKRGNGWAYVQIATYGKSFVKASQDTWELFEKREMETIVDSDMTSAICFLTGVCSGSICVIVIGAWTFTVYPNFTATLSLLSAYVGYLLTRIAMALPHACVSSYYVCYAENPDNKPFDKTIQDRLNLIKTNRDVIVPTPRSVPSRFAR</sequence>
<organism evidence="8 9">
    <name type="scientific">Solanum bulbocastanum</name>
    <name type="common">Wild potato</name>
    <dbReference type="NCBI Taxonomy" id="147425"/>
    <lineage>
        <taxon>Eukaryota</taxon>
        <taxon>Viridiplantae</taxon>
        <taxon>Streptophyta</taxon>
        <taxon>Embryophyta</taxon>
        <taxon>Tracheophyta</taxon>
        <taxon>Spermatophyta</taxon>
        <taxon>Magnoliopsida</taxon>
        <taxon>eudicotyledons</taxon>
        <taxon>Gunneridae</taxon>
        <taxon>Pentapetalae</taxon>
        <taxon>asterids</taxon>
        <taxon>lamiids</taxon>
        <taxon>Solanales</taxon>
        <taxon>Solanaceae</taxon>
        <taxon>Solanoideae</taxon>
        <taxon>Solaneae</taxon>
        <taxon>Solanum</taxon>
    </lineage>
</organism>
<evidence type="ECO:0000313" key="8">
    <source>
        <dbReference type="EMBL" id="KAK6804032.1"/>
    </source>
</evidence>
<dbReference type="AlphaFoldDB" id="A0AAN8YTM0"/>
<feature type="transmembrane region" description="Helical" evidence="6">
    <location>
        <begin position="249"/>
        <end position="268"/>
    </location>
</feature>
<evidence type="ECO:0000256" key="4">
    <source>
        <dbReference type="ARBA" id="ARBA00022989"/>
    </source>
</evidence>
<protein>
    <recommendedName>
        <fullName evidence="6">Choline transporter-like protein</fullName>
    </recommendedName>
</protein>
<comment type="function">
    <text evidence="6">Choline transporter.</text>
</comment>
<gene>
    <name evidence="8" type="ORF">RDI58_001816</name>
</gene>
<keyword evidence="4 6" id="KW-1133">Transmembrane helix</keyword>
<feature type="compositionally biased region" description="Basic residues" evidence="7">
    <location>
        <begin position="135"/>
        <end position="150"/>
    </location>
</feature>
<comment type="similarity">
    <text evidence="2 6">Belongs to the CTL (choline transporter-like) family.</text>
</comment>
<dbReference type="PANTHER" id="PTHR12385:SF93">
    <property type="entry name" value="CHOLINE TRANSPORTER-LIKE PROTEIN"/>
    <property type="match status" value="1"/>
</dbReference>
<dbReference type="PANTHER" id="PTHR12385">
    <property type="entry name" value="CHOLINE TRANSPORTER-LIKE (SLC FAMILY 44)"/>
    <property type="match status" value="1"/>
</dbReference>